<dbReference type="Proteomes" id="UP000094801">
    <property type="component" value="Unassembled WGS sequence"/>
</dbReference>
<dbReference type="OrthoDB" id="4096693at2759"/>
<dbReference type="AlphaFoldDB" id="A0A1E4SYK7"/>
<accession>A0A1E4SYK7</accession>
<proteinExistence type="predicted"/>
<evidence type="ECO:0000313" key="2">
    <source>
        <dbReference type="Proteomes" id="UP000094801"/>
    </source>
</evidence>
<dbReference type="EMBL" id="KV453856">
    <property type="protein sequence ID" value="ODV84542.1"/>
    <property type="molecule type" value="Genomic_DNA"/>
</dbReference>
<reference evidence="2" key="1">
    <citation type="submission" date="2016-04" db="EMBL/GenBank/DDBJ databases">
        <title>Comparative genomics of biotechnologically important yeasts.</title>
        <authorList>
            <consortium name="DOE Joint Genome Institute"/>
            <person name="Riley R."/>
            <person name="Haridas S."/>
            <person name="Wolfe K.H."/>
            <person name="Lopes M.R."/>
            <person name="Hittinger C.T."/>
            <person name="Goker M."/>
            <person name="Salamov A."/>
            <person name="Wisecaver J."/>
            <person name="Long T.M."/>
            <person name="Aerts A.L."/>
            <person name="Barry K."/>
            <person name="Choi C."/>
            <person name="Clum A."/>
            <person name="Coughlan A.Y."/>
            <person name="Deshpande S."/>
            <person name="Douglass A.P."/>
            <person name="Hanson S.J."/>
            <person name="Klenk H.-P."/>
            <person name="Labutti K."/>
            <person name="Lapidus A."/>
            <person name="Lindquist E."/>
            <person name="Lipzen A."/>
            <person name="Meier-Kolthoff J.P."/>
            <person name="Ohm R.A."/>
            <person name="Otillar R.P."/>
            <person name="Pangilinan J."/>
            <person name="Peng Y."/>
            <person name="Rokas A."/>
            <person name="Rosa C.A."/>
            <person name="Scheuner C."/>
            <person name="Sibirny A.A."/>
            <person name="Slot J.C."/>
            <person name="Stielow J.B."/>
            <person name="Sun H."/>
            <person name="Kurtzman C.P."/>
            <person name="Blackwell M."/>
            <person name="Grigoriev I.V."/>
            <person name="Jeffries T.W."/>
        </authorList>
    </citation>
    <scope>NUCLEOTIDE SEQUENCE [LARGE SCALE GENOMIC DNA]</scope>
    <source>
        <strain evidence="2">NRRL YB-2248</strain>
    </source>
</reference>
<keyword evidence="2" id="KW-1185">Reference proteome</keyword>
<sequence>MDLVKQCETCDLFQRFTTVEAPLAQVELADTISCWHLDYIGPIGEAKTTIADNIGTKRHALHAVEYNTGFCIGLLCAGESVGYVYT</sequence>
<evidence type="ECO:0000313" key="1">
    <source>
        <dbReference type="EMBL" id="ODV84542.1"/>
    </source>
</evidence>
<name>A0A1E4SYK7_9ASCO</name>
<organism evidence="1 2">
    <name type="scientific">[Candida] arabinofermentans NRRL YB-2248</name>
    <dbReference type="NCBI Taxonomy" id="983967"/>
    <lineage>
        <taxon>Eukaryota</taxon>
        <taxon>Fungi</taxon>
        <taxon>Dikarya</taxon>
        <taxon>Ascomycota</taxon>
        <taxon>Saccharomycotina</taxon>
        <taxon>Pichiomycetes</taxon>
        <taxon>Pichiales</taxon>
        <taxon>Pichiaceae</taxon>
        <taxon>Ogataea</taxon>
        <taxon>Ogataea/Candida clade</taxon>
    </lineage>
</organism>
<protein>
    <submittedName>
        <fullName evidence="1">Uncharacterized protein</fullName>
    </submittedName>
</protein>
<gene>
    <name evidence="1" type="ORF">CANARDRAFT_29077</name>
</gene>